<keyword evidence="3" id="KW-1185">Reference proteome</keyword>
<dbReference type="EMBL" id="JAWZYT010005742">
    <property type="protein sequence ID" value="KAK4289722.1"/>
    <property type="molecule type" value="Genomic_DNA"/>
</dbReference>
<accession>A0AAE1NHY9</accession>
<feature type="region of interest" description="Disordered" evidence="1">
    <location>
        <begin position="180"/>
        <end position="208"/>
    </location>
</feature>
<organism evidence="2 3">
    <name type="scientific">Petrolisthes manimaculis</name>
    <dbReference type="NCBI Taxonomy" id="1843537"/>
    <lineage>
        <taxon>Eukaryota</taxon>
        <taxon>Metazoa</taxon>
        <taxon>Ecdysozoa</taxon>
        <taxon>Arthropoda</taxon>
        <taxon>Crustacea</taxon>
        <taxon>Multicrustacea</taxon>
        <taxon>Malacostraca</taxon>
        <taxon>Eumalacostraca</taxon>
        <taxon>Eucarida</taxon>
        <taxon>Decapoda</taxon>
        <taxon>Pleocyemata</taxon>
        <taxon>Anomura</taxon>
        <taxon>Galatheoidea</taxon>
        <taxon>Porcellanidae</taxon>
        <taxon>Petrolisthes</taxon>
    </lineage>
</organism>
<evidence type="ECO:0000256" key="1">
    <source>
        <dbReference type="SAM" id="MobiDB-lite"/>
    </source>
</evidence>
<name>A0AAE1NHY9_9EUCA</name>
<sequence length="208" mass="22787">MLVSPLLTSVCLSIFLERQKEKGGKGKGTLKERRGGEGERREGRKEGQSPPGDHPTRASSNCPNNFPPRPHLPFDVSLNQSRASTPHYPTPLPLTTTPLLYPSLPHSSTPHHSCPHPSPLQGLYPSLPYSSTSHYPTPLPLTTPLLYPSPPYSSTLTTRFLYPSPLLSSSLTTPVLIPHHSNSSTLHHPNPHHPSTSHYSSISNFVHT</sequence>
<gene>
    <name evidence="2" type="ORF">Pmani_037326</name>
</gene>
<feature type="compositionally biased region" description="Basic and acidic residues" evidence="1">
    <location>
        <begin position="17"/>
        <end position="47"/>
    </location>
</feature>
<protein>
    <submittedName>
        <fullName evidence="2">Uncharacterized protein</fullName>
    </submittedName>
</protein>
<reference evidence="2" key="1">
    <citation type="submission" date="2023-11" db="EMBL/GenBank/DDBJ databases">
        <title>Genome assemblies of two species of porcelain crab, Petrolisthes cinctipes and Petrolisthes manimaculis (Anomura: Porcellanidae).</title>
        <authorList>
            <person name="Angst P."/>
        </authorList>
    </citation>
    <scope>NUCLEOTIDE SEQUENCE</scope>
    <source>
        <strain evidence="2">PB745_02</strain>
        <tissue evidence="2">Gill</tissue>
    </source>
</reference>
<dbReference type="Proteomes" id="UP001292094">
    <property type="component" value="Unassembled WGS sequence"/>
</dbReference>
<dbReference type="AlphaFoldDB" id="A0AAE1NHY9"/>
<proteinExistence type="predicted"/>
<evidence type="ECO:0000313" key="3">
    <source>
        <dbReference type="Proteomes" id="UP001292094"/>
    </source>
</evidence>
<feature type="region of interest" description="Disordered" evidence="1">
    <location>
        <begin position="17"/>
        <end position="91"/>
    </location>
</feature>
<evidence type="ECO:0000313" key="2">
    <source>
        <dbReference type="EMBL" id="KAK4289722.1"/>
    </source>
</evidence>
<comment type="caution">
    <text evidence="2">The sequence shown here is derived from an EMBL/GenBank/DDBJ whole genome shotgun (WGS) entry which is preliminary data.</text>
</comment>
<feature type="compositionally biased region" description="Low complexity" evidence="1">
    <location>
        <begin position="180"/>
        <end position="201"/>
    </location>
</feature>